<dbReference type="InterPro" id="IPR050053">
    <property type="entry name" value="ATPase_alpha/beta_chains"/>
</dbReference>
<feature type="domain" description="AAA+ ATPase" evidence="9">
    <location>
        <begin position="157"/>
        <end position="338"/>
    </location>
</feature>
<organism evidence="10 11">
    <name type="scientific">Rubinisphaera brasiliensis (strain ATCC 49424 / DSM 5305 / JCM 21570 / IAM 15109 / NBRC 103401 / IFAM 1448)</name>
    <name type="common">Planctomyces brasiliensis</name>
    <dbReference type="NCBI Taxonomy" id="756272"/>
    <lineage>
        <taxon>Bacteria</taxon>
        <taxon>Pseudomonadati</taxon>
        <taxon>Planctomycetota</taxon>
        <taxon>Planctomycetia</taxon>
        <taxon>Planctomycetales</taxon>
        <taxon>Planctomycetaceae</taxon>
        <taxon>Rubinisphaera</taxon>
    </lineage>
</organism>
<dbReference type="Gene3D" id="3.40.50.12240">
    <property type="match status" value="1"/>
</dbReference>
<dbReference type="Proteomes" id="UP000006860">
    <property type="component" value="Chromosome"/>
</dbReference>
<dbReference type="InterPro" id="IPR027417">
    <property type="entry name" value="P-loop_NTPase"/>
</dbReference>
<protein>
    <submittedName>
        <fullName evidence="10">Type III secretion system ATPase, FliI/YscN</fullName>
    </submittedName>
</protein>
<dbReference type="GO" id="GO:0046933">
    <property type="term" value="F:proton-transporting ATP synthase activity, rotational mechanism"/>
    <property type="evidence" value="ECO:0007669"/>
    <property type="project" value="TreeGrafter"/>
</dbReference>
<dbReference type="FunFam" id="3.40.50.12240:FF:000002">
    <property type="entry name" value="Flagellum-specific ATP synthase FliI"/>
    <property type="match status" value="1"/>
</dbReference>
<evidence type="ECO:0000256" key="5">
    <source>
        <dbReference type="ARBA" id="ARBA00022840"/>
    </source>
</evidence>
<dbReference type="RefSeq" id="WP_013628785.1">
    <property type="nucleotide sequence ID" value="NC_015174.1"/>
</dbReference>
<dbReference type="Pfam" id="PF18269">
    <property type="entry name" value="T3SS_ATPase_C"/>
    <property type="match status" value="1"/>
</dbReference>
<keyword evidence="2" id="KW-0813">Transport</keyword>
<sequence length="442" mass="48094">MSTATSALLRQIESIVPYGMTGQVSRVVGMTAHVRGLAAPLGAVCRIEAGQRQGIDAEVIGLEDDEIILQPYGELAGIKRGDTVRLVHSAQRIRVGDRLLGRVINARGEFIDGDLPPVLPESLMLQNAPIAPLQRPRITERLETGVRAIDSLLTCGQGQRLGIFAGSGVGKSTLLGQLARYASADVNVVVLVGERGREVREFLERDLGEEGRRRSVLVVATSEESALLRRQCANVGTAVAEYFRDQGKNVLLMMDSVTRYALAQREIGLAAGEPPATRGYPPSVFALLPRLLERSGRTERGSITGLYTVLVEGDDTNEPIADTVRGILDGHIVLSRDLAHKAHWPAIDILGSISRLMNELADETHLAAARQLKQLMAAYRQSEDLINIGAYQHGSNRVVDRAIQLKPRIDEFLQQTSTSHTPLPETIRLLQQLTAGIDVNAR</sequence>
<evidence type="ECO:0000256" key="6">
    <source>
        <dbReference type="ARBA" id="ARBA00022927"/>
    </source>
</evidence>
<dbReference type="GO" id="GO:0005524">
    <property type="term" value="F:ATP binding"/>
    <property type="evidence" value="ECO:0007669"/>
    <property type="project" value="UniProtKB-KW"/>
</dbReference>
<dbReference type="InterPro" id="IPR020003">
    <property type="entry name" value="ATPase_a/bsu_AS"/>
</dbReference>
<dbReference type="Pfam" id="PF00006">
    <property type="entry name" value="ATP-synt_ab"/>
    <property type="match status" value="1"/>
</dbReference>
<keyword evidence="5" id="KW-0067">ATP-binding</keyword>
<dbReference type="InterPro" id="IPR004100">
    <property type="entry name" value="ATPase_F1/V1/A1_a/bsu_N"/>
</dbReference>
<dbReference type="SUPFAM" id="SSF52540">
    <property type="entry name" value="P-loop containing nucleoside triphosphate hydrolases"/>
    <property type="match status" value="1"/>
</dbReference>
<dbReference type="GO" id="GO:0016887">
    <property type="term" value="F:ATP hydrolysis activity"/>
    <property type="evidence" value="ECO:0007669"/>
    <property type="project" value="InterPro"/>
</dbReference>
<dbReference type="InterPro" id="IPR040627">
    <property type="entry name" value="T3SS_ATPase_C"/>
</dbReference>
<dbReference type="PANTHER" id="PTHR15184">
    <property type="entry name" value="ATP SYNTHASE"/>
    <property type="match status" value="1"/>
</dbReference>
<dbReference type="GO" id="GO:0008564">
    <property type="term" value="F:protein-exporting ATPase activity"/>
    <property type="evidence" value="ECO:0007669"/>
    <property type="project" value="UniProtKB-EC"/>
</dbReference>
<evidence type="ECO:0000256" key="4">
    <source>
        <dbReference type="ARBA" id="ARBA00022741"/>
    </source>
</evidence>
<keyword evidence="3" id="KW-0963">Cytoplasm</keyword>
<keyword evidence="7" id="KW-1278">Translocase</keyword>
<keyword evidence="6" id="KW-0653">Protein transport</keyword>
<dbReference type="GO" id="GO:0005737">
    <property type="term" value="C:cytoplasm"/>
    <property type="evidence" value="ECO:0007669"/>
    <property type="project" value="UniProtKB-SubCell"/>
</dbReference>
<reference evidence="11" key="1">
    <citation type="submission" date="2011-02" db="EMBL/GenBank/DDBJ databases">
        <title>The complete genome of Planctomyces brasiliensis DSM 5305.</title>
        <authorList>
            <person name="Lucas S."/>
            <person name="Copeland A."/>
            <person name="Lapidus A."/>
            <person name="Bruce D."/>
            <person name="Goodwin L."/>
            <person name="Pitluck S."/>
            <person name="Kyrpides N."/>
            <person name="Mavromatis K."/>
            <person name="Pagani I."/>
            <person name="Ivanova N."/>
            <person name="Ovchinnikova G."/>
            <person name="Lu M."/>
            <person name="Detter J.C."/>
            <person name="Han C."/>
            <person name="Land M."/>
            <person name="Hauser L."/>
            <person name="Markowitz V."/>
            <person name="Cheng J.-F."/>
            <person name="Hugenholtz P."/>
            <person name="Woyke T."/>
            <person name="Wu D."/>
            <person name="Tindall B."/>
            <person name="Pomrenke H.G."/>
            <person name="Brambilla E."/>
            <person name="Klenk H.-P."/>
            <person name="Eisen J.A."/>
        </authorList>
    </citation>
    <scope>NUCLEOTIDE SEQUENCE [LARGE SCALE GENOMIC DNA]</scope>
    <source>
        <strain evidence="11">ATCC 49424 / DSM 5305 / JCM 21570 / IAM 15109 / NBRC 103401 / IFAM 1448</strain>
    </source>
</reference>
<dbReference type="STRING" id="756272.Plabr_2460"/>
<dbReference type="CDD" id="cd01136">
    <property type="entry name" value="ATPase_flagellum-secretory_path_III"/>
    <property type="match status" value="1"/>
</dbReference>
<dbReference type="GO" id="GO:0030254">
    <property type="term" value="P:protein secretion by the type III secretion system"/>
    <property type="evidence" value="ECO:0007669"/>
    <property type="project" value="InterPro"/>
</dbReference>
<evidence type="ECO:0000313" key="11">
    <source>
        <dbReference type="Proteomes" id="UP000006860"/>
    </source>
</evidence>
<dbReference type="AlphaFoldDB" id="F0SNY5"/>
<dbReference type="GO" id="GO:0030257">
    <property type="term" value="C:type III protein secretion system complex"/>
    <property type="evidence" value="ECO:0007669"/>
    <property type="project" value="InterPro"/>
</dbReference>
<evidence type="ECO:0000256" key="3">
    <source>
        <dbReference type="ARBA" id="ARBA00022490"/>
    </source>
</evidence>
<dbReference type="SMART" id="SM00382">
    <property type="entry name" value="AAA"/>
    <property type="match status" value="1"/>
</dbReference>
<name>F0SNY5_RUBBR</name>
<dbReference type="KEGG" id="pbs:Plabr_2460"/>
<dbReference type="InterPro" id="IPR005714">
    <property type="entry name" value="ATPase_T3SS_FliI/YscN"/>
</dbReference>
<keyword evidence="11" id="KW-1185">Reference proteome</keyword>
<dbReference type="OrthoDB" id="9802718at2"/>
<dbReference type="HOGENOM" id="CLU_022398_5_1_0"/>
<dbReference type="PROSITE" id="PS00152">
    <property type="entry name" value="ATPASE_ALPHA_BETA"/>
    <property type="match status" value="1"/>
</dbReference>
<dbReference type="EMBL" id="CP002546">
    <property type="protein sequence ID" value="ADY60061.1"/>
    <property type="molecule type" value="Genomic_DNA"/>
</dbReference>
<evidence type="ECO:0000256" key="8">
    <source>
        <dbReference type="ARBA" id="ARBA00034006"/>
    </source>
</evidence>
<dbReference type="PANTHER" id="PTHR15184:SF9">
    <property type="entry name" value="SPI-1 TYPE 3 SECRETION SYSTEM ATPASE"/>
    <property type="match status" value="1"/>
</dbReference>
<evidence type="ECO:0000313" key="10">
    <source>
        <dbReference type="EMBL" id="ADY60061.1"/>
    </source>
</evidence>
<dbReference type="NCBIfam" id="TIGR01026">
    <property type="entry name" value="fliI_yscN"/>
    <property type="match status" value="1"/>
</dbReference>
<proteinExistence type="predicted"/>
<accession>F0SNY5</accession>
<dbReference type="eggNOG" id="COG1157">
    <property type="taxonomic scope" value="Bacteria"/>
</dbReference>
<evidence type="ECO:0000256" key="2">
    <source>
        <dbReference type="ARBA" id="ARBA00022448"/>
    </source>
</evidence>
<keyword evidence="4" id="KW-0547">Nucleotide-binding</keyword>
<comment type="catalytic activity">
    <reaction evidence="8">
        <text>ATP + H2O + cellular proteinSide 1 = ADP + phosphate + cellular proteinSide 2.</text>
        <dbReference type="EC" id="7.4.2.8"/>
    </reaction>
</comment>
<evidence type="ECO:0000256" key="7">
    <source>
        <dbReference type="ARBA" id="ARBA00022967"/>
    </source>
</evidence>
<dbReference type="Pfam" id="PF02874">
    <property type="entry name" value="ATP-synt_ab_N"/>
    <property type="match status" value="1"/>
</dbReference>
<evidence type="ECO:0000256" key="1">
    <source>
        <dbReference type="ARBA" id="ARBA00004496"/>
    </source>
</evidence>
<dbReference type="InterPro" id="IPR003593">
    <property type="entry name" value="AAA+_ATPase"/>
</dbReference>
<gene>
    <name evidence="10" type="ordered locus">Plabr_2460</name>
</gene>
<evidence type="ECO:0000259" key="9">
    <source>
        <dbReference type="SMART" id="SM00382"/>
    </source>
</evidence>
<dbReference type="InterPro" id="IPR000194">
    <property type="entry name" value="ATPase_F1/V1/A1_a/bsu_nucl-bd"/>
</dbReference>
<comment type="subcellular location">
    <subcellularLocation>
        <location evidence="1">Cytoplasm</location>
    </subcellularLocation>
</comment>